<sequence length="241" mass="26210">MILETQGVSKFFGGLKAVNDVSLTIREGQIFGLIGPNGAGKTTFQNCIAGTFPPTQGSVRFKGRDITGYKAHRCCHQGMARTYQIVRSFPQMSVLENVMVGAVFGNHRKGETPEGKASEMLDYVEFPMAHDLQAQNLNTMQLKRLELARALASNCEFLLLDEVAAGLTPAELDDITALILRIRDSGVTILIVEHLMKLIMSVCDQIAVLNFGEKIADGTPAEITRDEGVAKAYLGADALLH</sequence>
<dbReference type="GO" id="GO:0015808">
    <property type="term" value="P:L-alanine transport"/>
    <property type="evidence" value="ECO:0007669"/>
    <property type="project" value="TreeGrafter"/>
</dbReference>
<dbReference type="InterPro" id="IPR003593">
    <property type="entry name" value="AAA+_ATPase"/>
</dbReference>
<organism evidence="5 6">
    <name type="scientific">Desulfosarcina alkanivorans</name>
    <dbReference type="NCBI Taxonomy" id="571177"/>
    <lineage>
        <taxon>Bacteria</taxon>
        <taxon>Pseudomonadati</taxon>
        <taxon>Thermodesulfobacteriota</taxon>
        <taxon>Desulfobacteria</taxon>
        <taxon>Desulfobacterales</taxon>
        <taxon>Desulfosarcinaceae</taxon>
        <taxon>Desulfosarcina</taxon>
    </lineage>
</organism>
<dbReference type="PROSITE" id="PS50893">
    <property type="entry name" value="ABC_TRANSPORTER_2"/>
    <property type="match status" value="1"/>
</dbReference>
<evidence type="ECO:0000313" key="5">
    <source>
        <dbReference type="EMBL" id="BBO71666.1"/>
    </source>
</evidence>
<name>A0A5K7YQZ6_9BACT</name>
<protein>
    <submittedName>
        <fullName evidence="5">ABC transporter ATP-binding protein</fullName>
    </submittedName>
</protein>
<gene>
    <name evidence="5" type="ORF">DSCA_55960</name>
</gene>
<feature type="domain" description="ABC transporter" evidence="4">
    <location>
        <begin position="3"/>
        <end position="236"/>
    </location>
</feature>
<dbReference type="GO" id="GO:0016887">
    <property type="term" value="F:ATP hydrolysis activity"/>
    <property type="evidence" value="ECO:0007669"/>
    <property type="project" value="InterPro"/>
</dbReference>
<dbReference type="Gene3D" id="3.40.50.300">
    <property type="entry name" value="P-loop containing nucleotide triphosphate hydrolases"/>
    <property type="match status" value="1"/>
</dbReference>
<dbReference type="GO" id="GO:0005886">
    <property type="term" value="C:plasma membrane"/>
    <property type="evidence" value="ECO:0007669"/>
    <property type="project" value="TreeGrafter"/>
</dbReference>
<dbReference type="CDD" id="cd03219">
    <property type="entry name" value="ABC_Mj1267_LivG_branched"/>
    <property type="match status" value="1"/>
</dbReference>
<dbReference type="SMART" id="SM00382">
    <property type="entry name" value="AAA"/>
    <property type="match status" value="1"/>
</dbReference>
<keyword evidence="3 5" id="KW-0067">ATP-binding</keyword>
<keyword evidence="6" id="KW-1185">Reference proteome</keyword>
<dbReference type="GO" id="GO:0005524">
    <property type="term" value="F:ATP binding"/>
    <property type="evidence" value="ECO:0007669"/>
    <property type="project" value="UniProtKB-KW"/>
</dbReference>
<dbReference type="Pfam" id="PF00005">
    <property type="entry name" value="ABC_tran"/>
    <property type="match status" value="1"/>
</dbReference>
<dbReference type="RefSeq" id="WP_155319466.1">
    <property type="nucleotide sequence ID" value="NZ_AP021874.1"/>
</dbReference>
<evidence type="ECO:0000259" key="4">
    <source>
        <dbReference type="PROSITE" id="PS50893"/>
    </source>
</evidence>
<dbReference type="Proteomes" id="UP000427906">
    <property type="component" value="Chromosome"/>
</dbReference>
<dbReference type="PANTHER" id="PTHR45772:SF7">
    <property type="entry name" value="AMINO ACID ABC TRANSPORTER ATP-BINDING PROTEIN"/>
    <property type="match status" value="1"/>
</dbReference>
<dbReference type="InterPro" id="IPR027417">
    <property type="entry name" value="P-loop_NTPase"/>
</dbReference>
<dbReference type="InterPro" id="IPR003439">
    <property type="entry name" value="ABC_transporter-like_ATP-bd"/>
</dbReference>
<evidence type="ECO:0000256" key="3">
    <source>
        <dbReference type="ARBA" id="ARBA00022840"/>
    </source>
</evidence>
<evidence type="ECO:0000313" key="6">
    <source>
        <dbReference type="Proteomes" id="UP000427906"/>
    </source>
</evidence>
<proteinExistence type="predicted"/>
<dbReference type="GO" id="GO:1903806">
    <property type="term" value="P:L-isoleucine import across plasma membrane"/>
    <property type="evidence" value="ECO:0007669"/>
    <property type="project" value="TreeGrafter"/>
</dbReference>
<keyword evidence="1" id="KW-0813">Transport</keyword>
<dbReference type="SUPFAM" id="SSF52540">
    <property type="entry name" value="P-loop containing nucleoside triphosphate hydrolases"/>
    <property type="match status" value="1"/>
</dbReference>
<dbReference type="GO" id="GO:1903805">
    <property type="term" value="P:L-valine import across plasma membrane"/>
    <property type="evidence" value="ECO:0007669"/>
    <property type="project" value="TreeGrafter"/>
</dbReference>
<reference evidence="5 6" key="1">
    <citation type="submission" date="2019-11" db="EMBL/GenBank/DDBJ databases">
        <title>Comparative genomics of hydrocarbon-degrading Desulfosarcina strains.</title>
        <authorList>
            <person name="Watanabe M."/>
            <person name="Kojima H."/>
            <person name="Fukui M."/>
        </authorList>
    </citation>
    <scope>NUCLEOTIDE SEQUENCE [LARGE SCALE GENOMIC DNA]</scope>
    <source>
        <strain evidence="5 6">PL12</strain>
    </source>
</reference>
<evidence type="ECO:0000256" key="2">
    <source>
        <dbReference type="ARBA" id="ARBA00022741"/>
    </source>
</evidence>
<dbReference type="GO" id="GO:0015188">
    <property type="term" value="F:L-isoleucine transmembrane transporter activity"/>
    <property type="evidence" value="ECO:0007669"/>
    <property type="project" value="TreeGrafter"/>
</dbReference>
<dbReference type="GO" id="GO:0042941">
    <property type="term" value="P:D-alanine transmembrane transport"/>
    <property type="evidence" value="ECO:0007669"/>
    <property type="project" value="TreeGrafter"/>
</dbReference>
<dbReference type="GO" id="GO:0005304">
    <property type="term" value="F:L-valine transmembrane transporter activity"/>
    <property type="evidence" value="ECO:0007669"/>
    <property type="project" value="TreeGrafter"/>
</dbReference>
<dbReference type="OrthoDB" id="5405085at2"/>
<dbReference type="KEGG" id="dalk:DSCA_55960"/>
<dbReference type="PANTHER" id="PTHR45772">
    <property type="entry name" value="CONSERVED COMPONENT OF ABC TRANSPORTER FOR NATURAL AMINO ACIDS-RELATED"/>
    <property type="match status" value="1"/>
</dbReference>
<accession>A0A5K7YQZ6</accession>
<dbReference type="EMBL" id="AP021874">
    <property type="protein sequence ID" value="BBO71666.1"/>
    <property type="molecule type" value="Genomic_DNA"/>
</dbReference>
<dbReference type="InterPro" id="IPR032823">
    <property type="entry name" value="BCA_ABC_TP_C"/>
</dbReference>
<keyword evidence="2" id="KW-0547">Nucleotide-binding</keyword>
<dbReference type="InterPro" id="IPR051120">
    <property type="entry name" value="ABC_AA/LPS_Transport"/>
</dbReference>
<dbReference type="AlphaFoldDB" id="A0A5K7YQZ6"/>
<dbReference type="GO" id="GO:0015192">
    <property type="term" value="F:L-phenylalanine transmembrane transporter activity"/>
    <property type="evidence" value="ECO:0007669"/>
    <property type="project" value="TreeGrafter"/>
</dbReference>
<dbReference type="Pfam" id="PF12399">
    <property type="entry name" value="BCA_ABC_TP_C"/>
    <property type="match status" value="1"/>
</dbReference>
<evidence type="ECO:0000256" key="1">
    <source>
        <dbReference type="ARBA" id="ARBA00022448"/>
    </source>
</evidence>